<dbReference type="InterPro" id="IPR050832">
    <property type="entry name" value="Bact_Acetyltransf"/>
</dbReference>
<gene>
    <name evidence="5" type="ORF">GCM10009037_21870</name>
</gene>
<keyword evidence="6" id="KW-1185">Reference proteome</keyword>
<dbReference type="PANTHER" id="PTHR43877">
    <property type="entry name" value="AMINOALKYLPHOSPHONATE N-ACETYLTRANSFERASE-RELATED-RELATED"/>
    <property type="match status" value="1"/>
</dbReference>
<dbReference type="Gene3D" id="3.40.630.30">
    <property type="match status" value="1"/>
</dbReference>
<evidence type="ECO:0000313" key="5">
    <source>
        <dbReference type="EMBL" id="GGL37908.1"/>
    </source>
</evidence>
<protein>
    <submittedName>
        <fullName evidence="5">GNAT family N-acetyltransferase</fullName>
    </submittedName>
</protein>
<dbReference type="CDD" id="cd04301">
    <property type="entry name" value="NAT_SF"/>
    <property type="match status" value="1"/>
</dbReference>
<dbReference type="EMBL" id="BMPF01000003">
    <property type="protein sequence ID" value="GGL37908.1"/>
    <property type="molecule type" value="Genomic_DNA"/>
</dbReference>
<dbReference type="OrthoDB" id="251624at2157"/>
<organism evidence="5 6">
    <name type="scientific">Halarchaeum grantii</name>
    <dbReference type="NCBI Taxonomy" id="1193105"/>
    <lineage>
        <taxon>Archaea</taxon>
        <taxon>Methanobacteriati</taxon>
        <taxon>Methanobacteriota</taxon>
        <taxon>Stenosarchaea group</taxon>
        <taxon>Halobacteria</taxon>
        <taxon>Halobacteriales</taxon>
        <taxon>Halobacteriaceae</taxon>
    </lineage>
</organism>
<sequence length="174" mass="19228">MSPVSTDGEPDSGGEPRPALPVRFTDADGRRIALRTYVGEGDALAEMYASFEPTDRAQGLPPATDSRLRAWLDDLLDDGLHVLAWHGDAVVGHVALLPIGDGRAELAIFVAHDYQRATIGTHLVETALEYGRERGIERVWLTVERRNHAARRLYESVGFREVASGAEHEFERDL</sequence>
<feature type="region of interest" description="Disordered" evidence="3">
    <location>
        <begin position="1"/>
        <end position="22"/>
    </location>
</feature>
<evidence type="ECO:0000256" key="2">
    <source>
        <dbReference type="ARBA" id="ARBA00023315"/>
    </source>
</evidence>
<dbReference type="AlphaFoldDB" id="A0A830F4B4"/>
<reference evidence="5 6" key="1">
    <citation type="journal article" date="2019" name="Int. J. Syst. Evol. Microbiol.">
        <title>The Global Catalogue of Microorganisms (GCM) 10K type strain sequencing project: providing services to taxonomists for standard genome sequencing and annotation.</title>
        <authorList>
            <consortium name="The Broad Institute Genomics Platform"/>
            <consortium name="The Broad Institute Genome Sequencing Center for Infectious Disease"/>
            <person name="Wu L."/>
            <person name="Ma J."/>
        </authorList>
    </citation>
    <scope>NUCLEOTIDE SEQUENCE [LARGE SCALE GENOMIC DNA]</scope>
    <source>
        <strain evidence="5 6">JCM 19585</strain>
    </source>
</reference>
<name>A0A830F4B4_9EURY</name>
<dbReference type="GO" id="GO:0016747">
    <property type="term" value="F:acyltransferase activity, transferring groups other than amino-acyl groups"/>
    <property type="evidence" value="ECO:0007669"/>
    <property type="project" value="InterPro"/>
</dbReference>
<comment type="caution">
    <text evidence="5">The sequence shown here is derived from an EMBL/GenBank/DDBJ whole genome shotgun (WGS) entry which is preliminary data.</text>
</comment>
<evidence type="ECO:0000256" key="3">
    <source>
        <dbReference type="SAM" id="MobiDB-lite"/>
    </source>
</evidence>
<dbReference type="Proteomes" id="UP000628840">
    <property type="component" value="Unassembled WGS sequence"/>
</dbReference>
<feature type="domain" description="N-acetyltransferase" evidence="4">
    <location>
        <begin position="32"/>
        <end position="174"/>
    </location>
</feature>
<dbReference type="InterPro" id="IPR016181">
    <property type="entry name" value="Acyl_CoA_acyltransferase"/>
</dbReference>
<evidence type="ECO:0000259" key="4">
    <source>
        <dbReference type="PROSITE" id="PS51186"/>
    </source>
</evidence>
<proteinExistence type="predicted"/>
<dbReference type="InterPro" id="IPR000182">
    <property type="entry name" value="GNAT_dom"/>
</dbReference>
<keyword evidence="1" id="KW-0808">Transferase</keyword>
<accession>A0A830F4B4</accession>
<keyword evidence="2" id="KW-0012">Acyltransferase</keyword>
<dbReference type="PROSITE" id="PS51186">
    <property type="entry name" value="GNAT"/>
    <property type="match status" value="1"/>
</dbReference>
<evidence type="ECO:0000313" key="6">
    <source>
        <dbReference type="Proteomes" id="UP000628840"/>
    </source>
</evidence>
<dbReference type="SUPFAM" id="SSF55729">
    <property type="entry name" value="Acyl-CoA N-acyltransferases (Nat)"/>
    <property type="match status" value="1"/>
</dbReference>
<evidence type="ECO:0000256" key="1">
    <source>
        <dbReference type="ARBA" id="ARBA00022679"/>
    </source>
</evidence>
<dbReference type="Pfam" id="PF00583">
    <property type="entry name" value="Acetyltransf_1"/>
    <property type="match status" value="1"/>
</dbReference>